<dbReference type="SUPFAM" id="SSF51206">
    <property type="entry name" value="cAMP-binding domain-like"/>
    <property type="match status" value="1"/>
</dbReference>
<name>A0A6S6Z9Z2_9BURK</name>
<dbReference type="Pfam" id="PF00027">
    <property type="entry name" value="cNMP_binding"/>
    <property type="match status" value="1"/>
</dbReference>
<keyword evidence="1" id="KW-0805">Transcription regulation</keyword>
<reference evidence="7 8" key="1">
    <citation type="submission" date="2020-04" db="EMBL/GenBank/DDBJ databases">
        <authorList>
            <person name="De Canck E."/>
        </authorList>
    </citation>
    <scope>NUCLEOTIDE SEQUENCE [LARGE SCALE GENOMIC DNA]</scope>
    <source>
        <strain evidence="7 8">LMG 3458</strain>
    </source>
</reference>
<dbReference type="CDD" id="cd00038">
    <property type="entry name" value="CAP_ED"/>
    <property type="match status" value="1"/>
</dbReference>
<feature type="region of interest" description="Disordered" evidence="4">
    <location>
        <begin position="1"/>
        <end position="26"/>
    </location>
</feature>
<keyword evidence="3" id="KW-0804">Transcription</keyword>
<feature type="domain" description="HTH crp-type" evidence="6">
    <location>
        <begin position="173"/>
        <end position="243"/>
    </location>
</feature>
<organism evidence="7 8">
    <name type="scientific">Achromobacter deleyi</name>
    <dbReference type="NCBI Taxonomy" id="1353891"/>
    <lineage>
        <taxon>Bacteria</taxon>
        <taxon>Pseudomonadati</taxon>
        <taxon>Pseudomonadota</taxon>
        <taxon>Betaproteobacteria</taxon>
        <taxon>Burkholderiales</taxon>
        <taxon>Alcaligenaceae</taxon>
        <taxon>Achromobacter</taxon>
    </lineage>
</organism>
<dbReference type="GO" id="GO:0005829">
    <property type="term" value="C:cytosol"/>
    <property type="evidence" value="ECO:0007669"/>
    <property type="project" value="TreeGrafter"/>
</dbReference>
<evidence type="ECO:0000256" key="1">
    <source>
        <dbReference type="ARBA" id="ARBA00023015"/>
    </source>
</evidence>
<dbReference type="Proteomes" id="UP000494111">
    <property type="component" value="Unassembled WGS sequence"/>
</dbReference>
<protein>
    <submittedName>
        <fullName evidence="7">Uncharacterized protein</fullName>
    </submittedName>
</protein>
<dbReference type="SUPFAM" id="SSF46785">
    <property type="entry name" value="Winged helix' DNA-binding domain"/>
    <property type="match status" value="1"/>
</dbReference>
<dbReference type="InterPro" id="IPR014710">
    <property type="entry name" value="RmlC-like_jellyroll"/>
</dbReference>
<dbReference type="SMART" id="SM00100">
    <property type="entry name" value="cNMP"/>
    <property type="match status" value="1"/>
</dbReference>
<dbReference type="InterPro" id="IPR018490">
    <property type="entry name" value="cNMP-bd_dom_sf"/>
</dbReference>
<evidence type="ECO:0000256" key="2">
    <source>
        <dbReference type="ARBA" id="ARBA00023125"/>
    </source>
</evidence>
<dbReference type="Pfam" id="PF13545">
    <property type="entry name" value="HTH_Crp_2"/>
    <property type="match status" value="1"/>
</dbReference>
<evidence type="ECO:0000259" key="6">
    <source>
        <dbReference type="PROSITE" id="PS51063"/>
    </source>
</evidence>
<dbReference type="InterPro" id="IPR036388">
    <property type="entry name" value="WH-like_DNA-bd_sf"/>
</dbReference>
<dbReference type="AlphaFoldDB" id="A0A6S6Z9Z2"/>
<dbReference type="Gene3D" id="1.10.10.10">
    <property type="entry name" value="Winged helix-like DNA-binding domain superfamily/Winged helix DNA-binding domain"/>
    <property type="match status" value="1"/>
</dbReference>
<keyword evidence="2" id="KW-0238">DNA-binding</keyword>
<dbReference type="PANTHER" id="PTHR24567:SF68">
    <property type="entry name" value="DNA-BINDING TRANSCRIPTIONAL DUAL REGULATOR CRP"/>
    <property type="match status" value="1"/>
</dbReference>
<evidence type="ECO:0000313" key="7">
    <source>
        <dbReference type="EMBL" id="CAB3669885.1"/>
    </source>
</evidence>
<sequence length="263" mass="28797">MRGSPAGSANAQATATESPAGKRRPAACPVDRMLDVVPWYKGLPALERSVVRSELRTVSLAAGEYLFRSGSRSPGWYGVVAGLVKWSSRGPDGRSLSLAGFSTGSWFGEATMIRREQFEYEVVALRPSRIVILPRDTCERLWNNNIEFTKVLMMHLAQRVNWLMACYTGNVLLDVDTTVARAVAAQCDAEQHSGFDGRLKISQEEIAALCGVSRQRCNATLTRLAREGVLRTHYGGLTVLDAEALYRFAKISRKPAAGSEASQ</sequence>
<accession>A0A6S6Z9Z2</accession>
<dbReference type="GO" id="GO:0003677">
    <property type="term" value="F:DNA binding"/>
    <property type="evidence" value="ECO:0007669"/>
    <property type="project" value="UniProtKB-KW"/>
</dbReference>
<dbReference type="InterPro" id="IPR050397">
    <property type="entry name" value="Env_Response_Regulators"/>
</dbReference>
<dbReference type="PROSITE" id="PS51063">
    <property type="entry name" value="HTH_CRP_2"/>
    <property type="match status" value="1"/>
</dbReference>
<feature type="compositionally biased region" description="Polar residues" evidence="4">
    <location>
        <begin position="7"/>
        <end position="17"/>
    </location>
</feature>
<evidence type="ECO:0000256" key="4">
    <source>
        <dbReference type="SAM" id="MobiDB-lite"/>
    </source>
</evidence>
<dbReference type="Gene3D" id="2.60.120.10">
    <property type="entry name" value="Jelly Rolls"/>
    <property type="match status" value="1"/>
</dbReference>
<dbReference type="InterPro" id="IPR036390">
    <property type="entry name" value="WH_DNA-bd_sf"/>
</dbReference>
<feature type="domain" description="Cyclic nucleotide-binding" evidence="5">
    <location>
        <begin position="39"/>
        <end position="159"/>
    </location>
</feature>
<dbReference type="GO" id="GO:0003700">
    <property type="term" value="F:DNA-binding transcription factor activity"/>
    <property type="evidence" value="ECO:0007669"/>
    <property type="project" value="TreeGrafter"/>
</dbReference>
<dbReference type="PANTHER" id="PTHR24567">
    <property type="entry name" value="CRP FAMILY TRANSCRIPTIONAL REGULATORY PROTEIN"/>
    <property type="match status" value="1"/>
</dbReference>
<evidence type="ECO:0000259" key="5">
    <source>
        <dbReference type="PROSITE" id="PS50042"/>
    </source>
</evidence>
<dbReference type="PROSITE" id="PS50042">
    <property type="entry name" value="CNMP_BINDING_3"/>
    <property type="match status" value="1"/>
</dbReference>
<dbReference type="EMBL" id="CADIJO010000003">
    <property type="protein sequence ID" value="CAB3669885.1"/>
    <property type="molecule type" value="Genomic_DNA"/>
</dbReference>
<proteinExistence type="predicted"/>
<dbReference type="RefSeq" id="WP_246288585.1">
    <property type="nucleotide sequence ID" value="NZ_CADIJO010000003.1"/>
</dbReference>
<dbReference type="InterPro" id="IPR012318">
    <property type="entry name" value="HTH_CRP"/>
</dbReference>
<evidence type="ECO:0000313" key="8">
    <source>
        <dbReference type="Proteomes" id="UP000494111"/>
    </source>
</evidence>
<evidence type="ECO:0000256" key="3">
    <source>
        <dbReference type="ARBA" id="ARBA00023163"/>
    </source>
</evidence>
<dbReference type="SMART" id="SM00419">
    <property type="entry name" value="HTH_CRP"/>
    <property type="match status" value="1"/>
</dbReference>
<dbReference type="InterPro" id="IPR000595">
    <property type="entry name" value="cNMP-bd_dom"/>
</dbReference>
<gene>
    <name evidence="7" type="ORF">LMG3458_01029</name>
</gene>